<dbReference type="Proteomes" id="UP000186878">
    <property type="component" value="Unassembled WGS sequence"/>
</dbReference>
<accession>A0A1Q8SMH1</accession>
<dbReference type="OrthoDB" id="7068706at2"/>
<dbReference type="InterPro" id="IPR036471">
    <property type="entry name" value="Colicin_D_sf"/>
</dbReference>
<gene>
    <name evidence="2" type="ORF">BTW07_18960</name>
</gene>
<name>A0A1Q8SMH1_9GAMM</name>
<evidence type="ECO:0000313" key="3">
    <source>
        <dbReference type="Proteomes" id="UP000186878"/>
    </source>
</evidence>
<dbReference type="InterPro" id="IPR015287">
    <property type="entry name" value="Colicin_D_immunity_dom"/>
</dbReference>
<protein>
    <recommendedName>
        <fullName evidence="1">Colicin D immunity protein domain-containing protein</fullName>
    </recommendedName>
</protein>
<comment type="caution">
    <text evidence="2">The sequence shown here is derived from an EMBL/GenBank/DDBJ whole genome shotgun (WGS) entry which is preliminary data.</text>
</comment>
<dbReference type="AlphaFoldDB" id="A0A1Q8SMH1"/>
<dbReference type="GO" id="GO:0015643">
    <property type="term" value="F:toxic substance binding"/>
    <property type="evidence" value="ECO:0007669"/>
    <property type="project" value="InterPro"/>
</dbReference>
<dbReference type="Gene3D" id="1.20.120.650">
    <property type="entry name" value="Colicin D"/>
    <property type="match status" value="1"/>
</dbReference>
<organism evidence="2 3">
    <name type="scientific">Salinicola socius</name>
    <dbReference type="NCBI Taxonomy" id="404433"/>
    <lineage>
        <taxon>Bacteria</taxon>
        <taxon>Pseudomonadati</taxon>
        <taxon>Pseudomonadota</taxon>
        <taxon>Gammaproteobacteria</taxon>
        <taxon>Oceanospirillales</taxon>
        <taxon>Halomonadaceae</taxon>
        <taxon>Salinicola</taxon>
    </lineage>
</organism>
<keyword evidence="3" id="KW-1185">Reference proteome</keyword>
<dbReference type="Pfam" id="PF09204">
    <property type="entry name" value="Colicin_immun"/>
    <property type="match status" value="1"/>
</dbReference>
<evidence type="ECO:0000259" key="1">
    <source>
        <dbReference type="Pfam" id="PF09204"/>
    </source>
</evidence>
<feature type="domain" description="Colicin D immunity protein" evidence="1">
    <location>
        <begin position="6"/>
        <end position="85"/>
    </location>
</feature>
<evidence type="ECO:0000313" key="2">
    <source>
        <dbReference type="EMBL" id="OLO02592.1"/>
    </source>
</evidence>
<proteinExistence type="predicted"/>
<sequence length="86" mass="9756">MSATEKYILLITQFVTGKLTAPQFEVGYLDIFKNESEMLPQTSYDALNELFLDVDAYCNDPGLRDEEDLDDFELLESAKKALAKLV</sequence>
<reference evidence="2 3" key="1">
    <citation type="submission" date="2016-12" db="EMBL/GenBank/DDBJ databases">
        <title>Draft genome sequences of strains Salinicola socius SMB35, Salinicola sp. MH3R3-1 and Chromohalobacter sp. SMB17 from the Verkhnekamsk potash mining region of Russia.</title>
        <authorList>
            <person name="Mavrodi D.V."/>
            <person name="Olsson B.E."/>
            <person name="Korsakova E.S."/>
            <person name="Pyankova A."/>
            <person name="Mavrodi O.V."/>
            <person name="Plotnikova E.G."/>
        </authorList>
    </citation>
    <scope>NUCLEOTIDE SEQUENCE [LARGE SCALE GENOMIC DNA]</scope>
    <source>
        <strain evidence="2 3">SMB35</strain>
    </source>
</reference>
<dbReference type="STRING" id="404433.BTW07_18960"/>
<dbReference type="EMBL" id="MSDO01000089">
    <property type="protein sequence ID" value="OLO02592.1"/>
    <property type="molecule type" value="Genomic_DNA"/>
</dbReference>
<dbReference type="GO" id="GO:0030153">
    <property type="term" value="P:bacteriocin immunity"/>
    <property type="evidence" value="ECO:0007669"/>
    <property type="project" value="InterPro"/>
</dbReference>
<dbReference type="RefSeq" id="WP_075571668.1">
    <property type="nucleotide sequence ID" value="NZ_MSDO01000089.1"/>
</dbReference>